<sequence>MMFINHLFVIIAIENPVNNQLVFIYLKKFLSIRPVNYLKNIKREVLLFPSVSRELVLKYNGQAFLEFVILERNHQISNQELKKKIFPIMVNSNRCNLGLKYFNLLKYFRDEIDFEGGYFIHNGSEKVIRTTLTIKQNFFFFLKKNSNQYQTEEFLMIKKIKEDKEISILKSLYHSTNVVTIAMKIKQEEVTMFIDVLLVFFQYNTDFLLMRSSINMDMSKKNFYNNSIYKKIVYNFLTSHLVIKDNLKIFYRSECLKLVGICLISVENKRFWIEKETIGFKILKKDFLDKIIRIKKNYYFTIDVLNILITNKIEKKSIDNLNLFNNMETILSGDLCCSVLVSALKETYIQINSNYNGLIDCDNIIFLYDDYCENIKKYISLKKIFRKLKTLVSIGSILMFLKYEPRDFGNSVILQRFNKISFLSDLDLVHRGMYFKKQIDPAPRKIFLESFGFICPINTPDGVLCGLLNHFCIGTKVIPVQCFNIVEFNFIKKEILLSINMLKINPIFISNACQKYTFFVNNNVSTGVVNNSCASKIIHYFYKIRCLKIRQTLNNSLLISYFVSINRKLVYDEIFLYSQNTSSTYMIYSYDQSNRIMRLLKQRDNCSFQLIGCTEQLHIKINWLLYKNMKKKDLFYSHEDVMCGSLLSFTASLFPYTHHNQSTRNIYQCKMSKQAIGYQNNAYIFRRDSKLQFLVSSQLPIINTENMLMYNFDLFPFGSNTLISICSNTGLDMEDACVFKKSSREFGLFHSVINKNRIEVKKLQENIIVIQNPVQILLNLIEKNELFDNNDAGKVLLSNKKNLANMVIENLDNDHSITPNSKIYKKEYNTFDYMYEYNNFFSIGCLSKTGVKISKYTKVIFRKPNIGDKLSSRHGQKNVISILYKSTDFPFDQTRGVIPDLILNPHSFPSRMTIGMLREILLAKSCTLLGKTSIVKSNSARDYGLGCVSENDFYSKLENNQKSGYDKLIDGKNGLMIINQIFSGVVFYQKMQQMVKDKVQFRILGKNNTLTKQPVGGRMHGGAIRIGEMEKDGLIAHGAASVIIDRFLFSSDVVIMGYCLNCEKIVNIEPLNNLEKNDNLFYNFYSIFRFNKVKLEIHDCASKKIIFIEIPYVLLYLLMELFTFSLMPDIIKIIKNI</sequence>
<dbReference type="GO" id="GO:0003677">
    <property type="term" value="F:DNA binding"/>
    <property type="evidence" value="ECO:0007669"/>
    <property type="project" value="InterPro"/>
</dbReference>
<dbReference type="Pfam" id="PF04563">
    <property type="entry name" value="RNA_pol_Rpb2_1"/>
    <property type="match status" value="1"/>
</dbReference>
<dbReference type="InterPro" id="IPR015712">
    <property type="entry name" value="DNA-dir_RNA_pol_su2"/>
</dbReference>
<dbReference type="Pfam" id="PF00562">
    <property type="entry name" value="RNA_pol_Rpb2_6"/>
    <property type="match status" value="1"/>
</dbReference>
<keyword evidence="8" id="KW-0812">Transmembrane</keyword>
<feature type="domain" description="DNA-directed RNA polymerase subunit 2 hybrid-binding" evidence="9">
    <location>
        <begin position="651"/>
        <end position="1019"/>
    </location>
</feature>
<dbReference type="Pfam" id="PF04565">
    <property type="entry name" value="RNA_pol_Rpb2_3"/>
    <property type="match status" value="1"/>
</dbReference>
<keyword evidence="6" id="KW-0804">Transcription</keyword>
<dbReference type="EC" id="2.7.7.6" evidence="2"/>
<evidence type="ECO:0000256" key="1">
    <source>
        <dbReference type="ARBA" id="ARBA00006835"/>
    </source>
</evidence>
<protein>
    <recommendedName>
        <fullName evidence="2">DNA-directed RNA polymerase</fullName>
        <ecNumber evidence="2">2.7.7.6</ecNumber>
    </recommendedName>
</protein>
<dbReference type="AlphaFoldDB" id="A0A0H5BHK0"/>
<keyword evidence="5" id="KW-0548">Nucleotidyltransferase</keyword>
<feature type="domain" description="RNA polymerase beta subunit protrusion" evidence="11">
    <location>
        <begin position="42"/>
        <end position="351"/>
    </location>
</feature>
<dbReference type="GO" id="GO:0000428">
    <property type="term" value="C:DNA-directed RNA polymerase complex"/>
    <property type="evidence" value="ECO:0007669"/>
    <property type="project" value="UniProtKB-KW"/>
</dbReference>
<evidence type="ECO:0000256" key="8">
    <source>
        <dbReference type="SAM" id="Phobius"/>
    </source>
</evidence>
<feature type="domain" description="RNA polymerase Rpb2" evidence="12">
    <location>
        <begin position="413"/>
        <end position="477"/>
    </location>
</feature>
<dbReference type="InterPro" id="IPR007641">
    <property type="entry name" value="RNA_pol_Rpb2_7"/>
</dbReference>
<dbReference type="GO" id="GO:0006351">
    <property type="term" value="P:DNA-templated transcription"/>
    <property type="evidence" value="ECO:0007669"/>
    <property type="project" value="InterPro"/>
</dbReference>
<keyword evidence="13" id="KW-0542">Nucleomorph</keyword>
<evidence type="ECO:0000256" key="4">
    <source>
        <dbReference type="ARBA" id="ARBA00022679"/>
    </source>
</evidence>
<dbReference type="PANTHER" id="PTHR20856">
    <property type="entry name" value="DNA-DIRECTED RNA POLYMERASE I SUBUNIT 2"/>
    <property type="match status" value="1"/>
</dbReference>
<dbReference type="InterPro" id="IPR007645">
    <property type="entry name" value="RNA_pol_Rpb2_3"/>
</dbReference>
<keyword evidence="4" id="KW-0808">Transferase</keyword>
<evidence type="ECO:0000256" key="6">
    <source>
        <dbReference type="ARBA" id="ARBA00023163"/>
    </source>
</evidence>
<keyword evidence="3 13" id="KW-0240">DNA-directed RNA polymerase</keyword>
<evidence type="ECO:0000256" key="2">
    <source>
        <dbReference type="ARBA" id="ARBA00012418"/>
    </source>
</evidence>
<dbReference type="Pfam" id="PF04560">
    <property type="entry name" value="RNA_pol_Rpb2_7"/>
    <property type="match status" value="1"/>
</dbReference>
<dbReference type="Gene3D" id="2.40.270.10">
    <property type="entry name" value="DNA-directed RNA polymerase, subunit 2, domain 6"/>
    <property type="match status" value="1"/>
</dbReference>
<evidence type="ECO:0000259" key="9">
    <source>
        <dbReference type="Pfam" id="PF00562"/>
    </source>
</evidence>
<evidence type="ECO:0000256" key="7">
    <source>
        <dbReference type="RuleBase" id="RU000434"/>
    </source>
</evidence>
<evidence type="ECO:0000313" key="13">
    <source>
        <dbReference type="EMBL" id="BAS01701.1"/>
    </source>
</evidence>
<evidence type="ECO:0000259" key="12">
    <source>
        <dbReference type="Pfam" id="PF04565"/>
    </source>
</evidence>
<feature type="domain" description="RNA polymerase Rpb2" evidence="10">
    <location>
        <begin position="1022"/>
        <end position="1130"/>
    </location>
</feature>
<dbReference type="InterPro" id="IPR037033">
    <property type="entry name" value="DNA-dir_RNAP_su2_hyb_sf"/>
</dbReference>
<keyword evidence="8" id="KW-1133">Transmembrane helix</keyword>
<organism evidence="13">
    <name type="scientific">Lotharella vacuolata</name>
    <dbReference type="NCBI Taxonomy" id="74820"/>
    <lineage>
        <taxon>Eukaryota</taxon>
        <taxon>Sar</taxon>
        <taxon>Rhizaria</taxon>
        <taxon>Cercozoa</taxon>
        <taxon>Chlorarachniophyceae</taxon>
        <taxon>Lotharella</taxon>
    </lineage>
</organism>
<dbReference type="Gene3D" id="2.40.50.150">
    <property type="match status" value="1"/>
</dbReference>
<name>A0A0H5BHK0_9EUKA</name>
<geneLocation type="nucleomorph" evidence="13"/>
<reference evidence="13" key="1">
    <citation type="journal article" date="2015" name="Genome Biol. Evol.">
        <title>Nucleomorph Genome Sequences of Two Chlorarachniophytes, Amorphochlora amoebiformis and Lotharella vacuolata.</title>
        <authorList>
            <person name="Suzuki S."/>
            <person name="Shirato S."/>
            <person name="Hirakawa Y."/>
            <person name="Ishida K."/>
        </authorList>
    </citation>
    <scope>NUCLEOTIDE SEQUENCE</scope>
    <source>
        <strain evidence="13">CCMP240</strain>
    </source>
</reference>
<proteinExistence type="inferred from homology"/>
<dbReference type="SUPFAM" id="SSF64484">
    <property type="entry name" value="beta and beta-prime subunits of DNA dependent RNA-polymerase"/>
    <property type="match status" value="1"/>
</dbReference>
<evidence type="ECO:0000256" key="3">
    <source>
        <dbReference type="ARBA" id="ARBA00022478"/>
    </source>
</evidence>
<dbReference type="InterPro" id="IPR007644">
    <property type="entry name" value="RNA_pol_bsu_protrusion"/>
</dbReference>
<feature type="transmembrane region" description="Helical" evidence="8">
    <location>
        <begin position="1110"/>
        <end position="1131"/>
    </location>
</feature>
<dbReference type="EMBL" id="AB996601">
    <property type="protein sequence ID" value="BAS01701.1"/>
    <property type="molecule type" value="Genomic_DNA"/>
</dbReference>
<dbReference type="Gene3D" id="3.90.1800.10">
    <property type="entry name" value="RNA polymerase alpha subunit dimerisation domain"/>
    <property type="match status" value="1"/>
</dbReference>
<evidence type="ECO:0000259" key="11">
    <source>
        <dbReference type="Pfam" id="PF04563"/>
    </source>
</evidence>
<keyword evidence="8" id="KW-0472">Membrane</keyword>
<dbReference type="GO" id="GO:0003899">
    <property type="term" value="F:DNA-directed RNA polymerase activity"/>
    <property type="evidence" value="ECO:0007669"/>
    <property type="project" value="UniProtKB-EC"/>
</dbReference>
<dbReference type="InterPro" id="IPR014724">
    <property type="entry name" value="RNA_pol_RPB2_OB-fold"/>
</dbReference>
<gene>
    <name evidence="13" type="primary">rpa2</name>
</gene>
<dbReference type="Gene3D" id="3.90.1100.10">
    <property type="match status" value="1"/>
</dbReference>
<evidence type="ECO:0000256" key="5">
    <source>
        <dbReference type="ARBA" id="ARBA00022695"/>
    </source>
</evidence>
<comment type="similarity">
    <text evidence="1 7">Belongs to the RNA polymerase beta chain family.</text>
</comment>
<dbReference type="GO" id="GO:0032549">
    <property type="term" value="F:ribonucleoside binding"/>
    <property type="evidence" value="ECO:0007669"/>
    <property type="project" value="InterPro"/>
</dbReference>
<evidence type="ECO:0000259" key="10">
    <source>
        <dbReference type="Pfam" id="PF04560"/>
    </source>
</evidence>
<accession>A0A0H5BHK0</accession>
<dbReference type="InterPro" id="IPR007120">
    <property type="entry name" value="DNA-dir_RNAP_su2_dom"/>
</dbReference>